<comment type="caution">
    <text evidence="10">The sequence shown here is derived from an EMBL/GenBank/DDBJ whole genome shotgun (WGS) entry which is preliminary data.</text>
</comment>
<dbReference type="Gene3D" id="2.60.40.10">
    <property type="entry name" value="Immunoglobulins"/>
    <property type="match status" value="4"/>
</dbReference>
<dbReference type="InterPro" id="IPR013783">
    <property type="entry name" value="Ig-like_fold"/>
</dbReference>
<evidence type="ECO:0000256" key="1">
    <source>
        <dbReference type="ARBA" id="ARBA00004479"/>
    </source>
</evidence>
<dbReference type="InterPro" id="IPR013106">
    <property type="entry name" value="Ig_V-set"/>
</dbReference>
<evidence type="ECO:0000256" key="3">
    <source>
        <dbReference type="ARBA" id="ARBA00022734"/>
    </source>
</evidence>
<accession>A0AAV7PW41</accession>
<dbReference type="AlphaFoldDB" id="A0AAV7PW41"/>
<evidence type="ECO:0000313" key="11">
    <source>
        <dbReference type="Proteomes" id="UP001066276"/>
    </source>
</evidence>
<feature type="transmembrane region" description="Helical" evidence="8">
    <location>
        <begin position="566"/>
        <end position="588"/>
    </location>
</feature>
<dbReference type="PANTHER" id="PTHR12035:SF125">
    <property type="entry name" value="SIALIC ACID-BINDING IG-LIKE LECTIN 5"/>
    <property type="match status" value="1"/>
</dbReference>
<dbReference type="GO" id="GO:0005886">
    <property type="term" value="C:plasma membrane"/>
    <property type="evidence" value="ECO:0007669"/>
    <property type="project" value="TreeGrafter"/>
</dbReference>
<dbReference type="InterPro" id="IPR003599">
    <property type="entry name" value="Ig_sub"/>
</dbReference>
<keyword evidence="6 8" id="KW-0472">Membrane</keyword>
<dbReference type="PANTHER" id="PTHR12035">
    <property type="entry name" value="SIALIC ACID BINDING IMMUNOGLOBULIN-LIKE LECTIN"/>
    <property type="match status" value="1"/>
</dbReference>
<dbReference type="InterPro" id="IPR036179">
    <property type="entry name" value="Ig-like_dom_sf"/>
</dbReference>
<dbReference type="Pfam" id="PF13895">
    <property type="entry name" value="Ig_2"/>
    <property type="match status" value="1"/>
</dbReference>
<evidence type="ECO:0000256" key="7">
    <source>
        <dbReference type="ARBA" id="ARBA00038361"/>
    </source>
</evidence>
<evidence type="ECO:0000256" key="6">
    <source>
        <dbReference type="ARBA" id="ARBA00023136"/>
    </source>
</evidence>
<evidence type="ECO:0000256" key="8">
    <source>
        <dbReference type="SAM" id="Phobius"/>
    </source>
</evidence>
<evidence type="ECO:0000259" key="9">
    <source>
        <dbReference type="PROSITE" id="PS50835"/>
    </source>
</evidence>
<feature type="domain" description="Ig-like" evidence="9">
    <location>
        <begin position="365"/>
        <end position="461"/>
    </location>
</feature>
<reference evidence="10" key="1">
    <citation type="journal article" date="2022" name="bioRxiv">
        <title>Sequencing and chromosome-scale assembly of the giantPleurodeles waltlgenome.</title>
        <authorList>
            <person name="Brown T."/>
            <person name="Elewa A."/>
            <person name="Iarovenko S."/>
            <person name="Subramanian E."/>
            <person name="Araus A.J."/>
            <person name="Petzold A."/>
            <person name="Susuki M."/>
            <person name="Suzuki K.-i.T."/>
            <person name="Hayashi T."/>
            <person name="Toyoda A."/>
            <person name="Oliveira C."/>
            <person name="Osipova E."/>
            <person name="Leigh N.D."/>
            <person name="Simon A."/>
            <person name="Yun M.H."/>
        </authorList>
    </citation>
    <scope>NUCLEOTIDE SEQUENCE</scope>
    <source>
        <strain evidence="10">20211129_DDA</strain>
        <tissue evidence="10">Liver</tissue>
    </source>
</reference>
<dbReference type="GO" id="GO:0007155">
    <property type="term" value="P:cell adhesion"/>
    <property type="evidence" value="ECO:0007669"/>
    <property type="project" value="UniProtKB-KW"/>
</dbReference>
<dbReference type="SMART" id="SM00408">
    <property type="entry name" value="IGc2"/>
    <property type="match status" value="1"/>
</dbReference>
<dbReference type="InterPro" id="IPR007110">
    <property type="entry name" value="Ig-like_dom"/>
</dbReference>
<dbReference type="InterPro" id="IPR051036">
    <property type="entry name" value="SIGLEC"/>
</dbReference>
<evidence type="ECO:0000313" key="10">
    <source>
        <dbReference type="EMBL" id="KAJ1132567.1"/>
    </source>
</evidence>
<evidence type="ECO:0000256" key="2">
    <source>
        <dbReference type="ARBA" id="ARBA00022692"/>
    </source>
</evidence>
<comment type="subcellular location">
    <subcellularLocation>
        <location evidence="1">Membrane</location>
        <topology evidence="1">Single-pass type I membrane protein</topology>
    </subcellularLocation>
</comment>
<dbReference type="Proteomes" id="UP001066276">
    <property type="component" value="Chromosome 7"/>
</dbReference>
<dbReference type="GO" id="GO:0033691">
    <property type="term" value="F:sialic acid binding"/>
    <property type="evidence" value="ECO:0007669"/>
    <property type="project" value="TreeGrafter"/>
</dbReference>
<name>A0AAV7PW41_PLEWA</name>
<dbReference type="InterPro" id="IPR003598">
    <property type="entry name" value="Ig_sub2"/>
</dbReference>
<keyword evidence="5 8" id="KW-1133">Transmembrane helix</keyword>
<keyword evidence="11" id="KW-1185">Reference proteome</keyword>
<keyword evidence="2 8" id="KW-0812">Transmembrane</keyword>
<sequence length="639" mass="72304">MIPPQGFHLGGKNYFLWLNKMVLVRNQEMREAEAAAGRNGRASENGHRKEIDSALLLTQCSHLHGFHRTQTRQPQLHLNLPTSAKLLKLLCEERVPYEVTTFGKLSICETSASSLMDFFKVFALPVMWQGVLCANEDYKVKVPWRVTAQEGLCVLIPCKFTYENMTEAAVSPYGYWFIEGKTKSEKAVASSNVSEEIYEETRGRFKLVGDLRRRDCSLSINDVRRSDERTYYFRYEHNEDSRIQFSYMHYPLRITVVELQDQPKLLVKSPLIEGGEGQVFCTAPGRCLGTPPTITWRVDLRSSYSIYSYSVDNVDGSQTHRSKVTFNVSRIDNHKHMNCTAYFPSINASTTSSVSLQIEYKGLEPKISLSITSEGHLNKHANSSTENILEGRYIFLNCSVKRSQLASMAWVKEDRIIKESDTESQNILTLSLPSITLEDGGKYWCVAKNKHVTANNSLLINVEYKPRPAAMYSSFCKRAEDVIMCICVVEANPAPTIKWKINENTLPESYLNGSMLQMFPVYHAMKYGTLIMKVHGSVSFTITCMFENQHGNETLILMSPGVTTGAIAGIVVAITLLLVLLVGISICITRKTRKKDSTGNRTMNKTLKDTTVDHTYQELQWRQSDTYGELKINENGILV</sequence>
<keyword evidence="3" id="KW-0430">Lectin</keyword>
<organism evidence="10 11">
    <name type="scientific">Pleurodeles waltl</name>
    <name type="common">Iberian ribbed newt</name>
    <dbReference type="NCBI Taxonomy" id="8319"/>
    <lineage>
        <taxon>Eukaryota</taxon>
        <taxon>Metazoa</taxon>
        <taxon>Chordata</taxon>
        <taxon>Craniata</taxon>
        <taxon>Vertebrata</taxon>
        <taxon>Euteleostomi</taxon>
        <taxon>Amphibia</taxon>
        <taxon>Batrachia</taxon>
        <taxon>Caudata</taxon>
        <taxon>Salamandroidea</taxon>
        <taxon>Salamandridae</taxon>
        <taxon>Pleurodelinae</taxon>
        <taxon>Pleurodeles</taxon>
    </lineage>
</organism>
<gene>
    <name evidence="10" type="ORF">NDU88_010875</name>
</gene>
<dbReference type="Pfam" id="PF07686">
    <property type="entry name" value="V-set"/>
    <property type="match status" value="1"/>
</dbReference>
<keyword evidence="4" id="KW-0130">Cell adhesion</keyword>
<proteinExistence type="inferred from homology"/>
<feature type="domain" description="Ig-like" evidence="9">
    <location>
        <begin position="263"/>
        <end position="355"/>
    </location>
</feature>
<dbReference type="SMART" id="SM00409">
    <property type="entry name" value="IG"/>
    <property type="match status" value="2"/>
</dbReference>
<protein>
    <recommendedName>
        <fullName evidence="9">Ig-like domain-containing protein</fullName>
    </recommendedName>
</protein>
<dbReference type="CDD" id="cd00096">
    <property type="entry name" value="Ig"/>
    <property type="match status" value="2"/>
</dbReference>
<dbReference type="PROSITE" id="PS50835">
    <property type="entry name" value="IG_LIKE"/>
    <property type="match status" value="2"/>
</dbReference>
<evidence type="ECO:0000256" key="4">
    <source>
        <dbReference type="ARBA" id="ARBA00022889"/>
    </source>
</evidence>
<evidence type="ECO:0000256" key="5">
    <source>
        <dbReference type="ARBA" id="ARBA00022989"/>
    </source>
</evidence>
<dbReference type="EMBL" id="JANPWB010000011">
    <property type="protein sequence ID" value="KAJ1132567.1"/>
    <property type="molecule type" value="Genomic_DNA"/>
</dbReference>
<dbReference type="GO" id="GO:0030246">
    <property type="term" value="F:carbohydrate binding"/>
    <property type="evidence" value="ECO:0007669"/>
    <property type="project" value="UniProtKB-KW"/>
</dbReference>
<comment type="similarity">
    <text evidence="7">Belongs to the immunoglobulin superfamily. SIGLEC (sialic acid binding Ig-like lectin) family.</text>
</comment>
<dbReference type="SUPFAM" id="SSF48726">
    <property type="entry name" value="Immunoglobulin"/>
    <property type="match status" value="4"/>
</dbReference>